<name>A0AAV3QY28_LITER</name>
<sequence length="177" mass="20494">MLKLCESIRAHVKKEMGDGDDCWIDLLTTSEIGAIGLKKTDIVVMVASKERWPRSRACTEEIQRLRRELCSRINEGDDKLFRFGSQGHCTADVWDRLRLSGKEVNWWNLVWFKGSVPKFSFVLWLVCQDRLPTRGKILRWEVIDEENCVCCRRKKMCNTCSSNAHSLVSFGGRCYSI</sequence>
<gene>
    <name evidence="2" type="ORF">LIER_23569</name>
</gene>
<proteinExistence type="predicted"/>
<keyword evidence="3" id="KW-1185">Reference proteome</keyword>
<organism evidence="2 3">
    <name type="scientific">Lithospermum erythrorhizon</name>
    <name type="common">Purple gromwell</name>
    <name type="synonym">Lithospermum officinale var. erythrorhizon</name>
    <dbReference type="NCBI Taxonomy" id="34254"/>
    <lineage>
        <taxon>Eukaryota</taxon>
        <taxon>Viridiplantae</taxon>
        <taxon>Streptophyta</taxon>
        <taxon>Embryophyta</taxon>
        <taxon>Tracheophyta</taxon>
        <taxon>Spermatophyta</taxon>
        <taxon>Magnoliopsida</taxon>
        <taxon>eudicotyledons</taxon>
        <taxon>Gunneridae</taxon>
        <taxon>Pentapetalae</taxon>
        <taxon>asterids</taxon>
        <taxon>lamiids</taxon>
        <taxon>Boraginales</taxon>
        <taxon>Boraginaceae</taxon>
        <taxon>Boraginoideae</taxon>
        <taxon>Lithospermeae</taxon>
        <taxon>Lithospermum</taxon>
    </lineage>
</organism>
<dbReference type="Proteomes" id="UP001454036">
    <property type="component" value="Unassembled WGS sequence"/>
</dbReference>
<dbReference type="AlphaFoldDB" id="A0AAV3QY28"/>
<reference evidence="2 3" key="1">
    <citation type="submission" date="2024-01" db="EMBL/GenBank/DDBJ databases">
        <title>The complete chloroplast genome sequence of Lithospermum erythrorhizon: insights into the phylogenetic relationship among Boraginaceae species and the maternal lineages of purple gromwells.</title>
        <authorList>
            <person name="Okada T."/>
            <person name="Watanabe K."/>
        </authorList>
    </citation>
    <scope>NUCLEOTIDE SEQUENCE [LARGE SCALE GENOMIC DNA]</scope>
</reference>
<comment type="caution">
    <text evidence="2">The sequence shown here is derived from an EMBL/GenBank/DDBJ whole genome shotgun (WGS) entry which is preliminary data.</text>
</comment>
<dbReference type="Pfam" id="PF13966">
    <property type="entry name" value="zf-RVT"/>
    <property type="match status" value="1"/>
</dbReference>
<evidence type="ECO:0000259" key="1">
    <source>
        <dbReference type="Pfam" id="PF13966"/>
    </source>
</evidence>
<dbReference type="EMBL" id="BAABME010006674">
    <property type="protein sequence ID" value="GAA0168994.1"/>
    <property type="molecule type" value="Genomic_DNA"/>
</dbReference>
<dbReference type="InterPro" id="IPR026960">
    <property type="entry name" value="RVT-Znf"/>
</dbReference>
<accession>A0AAV3QY28</accession>
<protein>
    <recommendedName>
        <fullName evidence="1">Reverse transcriptase zinc-binding domain-containing protein</fullName>
    </recommendedName>
</protein>
<evidence type="ECO:0000313" key="2">
    <source>
        <dbReference type="EMBL" id="GAA0168994.1"/>
    </source>
</evidence>
<feature type="domain" description="Reverse transcriptase zinc-binding" evidence="1">
    <location>
        <begin position="91"/>
        <end position="154"/>
    </location>
</feature>
<evidence type="ECO:0000313" key="3">
    <source>
        <dbReference type="Proteomes" id="UP001454036"/>
    </source>
</evidence>